<keyword evidence="3" id="KW-1185">Reference proteome</keyword>
<feature type="compositionally biased region" description="Polar residues" evidence="1">
    <location>
        <begin position="28"/>
        <end position="38"/>
    </location>
</feature>
<sequence length="192" mass="20587">TPGCGKCVSFSNNCPDCVLHVNKFQSPTGRLSSISRSGVNGGGATIVSNFDGRGDTKNSGDRSDDSTKSNDSGSHQVLFDPDGSINAGDLERGGDAPTTYGRGSDAFADRKKVSSVVRALNFDDMENDSEPQSLLDIDAIVRANAPNLMNSMEPQSLQILHQDQDETSNYFLPKDTITKIESVFDSNNFTNL</sequence>
<feature type="compositionally biased region" description="Basic and acidic residues" evidence="1">
    <location>
        <begin position="52"/>
        <end position="68"/>
    </location>
</feature>
<feature type="non-terminal residue" evidence="2">
    <location>
        <position position="192"/>
    </location>
</feature>
<dbReference type="EMBL" id="CAJVCH010546442">
    <property type="protein sequence ID" value="CAG7828186.1"/>
    <property type="molecule type" value="Genomic_DNA"/>
</dbReference>
<feature type="region of interest" description="Disordered" evidence="1">
    <location>
        <begin position="28"/>
        <end position="103"/>
    </location>
</feature>
<evidence type="ECO:0000313" key="3">
    <source>
        <dbReference type="Proteomes" id="UP000708208"/>
    </source>
</evidence>
<evidence type="ECO:0000313" key="2">
    <source>
        <dbReference type="EMBL" id="CAG7828186.1"/>
    </source>
</evidence>
<evidence type="ECO:0000256" key="1">
    <source>
        <dbReference type="SAM" id="MobiDB-lite"/>
    </source>
</evidence>
<feature type="non-terminal residue" evidence="2">
    <location>
        <position position="1"/>
    </location>
</feature>
<reference evidence="2" key="1">
    <citation type="submission" date="2021-06" db="EMBL/GenBank/DDBJ databases">
        <authorList>
            <person name="Hodson N. C."/>
            <person name="Mongue J. A."/>
            <person name="Jaron S. K."/>
        </authorList>
    </citation>
    <scope>NUCLEOTIDE SEQUENCE</scope>
</reference>
<name>A0A8J2L9D2_9HEXA</name>
<comment type="caution">
    <text evidence="2">The sequence shown here is derived from an EMBL/GenBank/DDBJ whole genome shotgun (WGS) entry which is preliminary data.</text>
</comment>
<protein>
    <submittedName>
        <fullName evidence="2">Uncharacterized protein</fullName>
    </submittedName>
</protein>
<accession>A0A8J2L9D2</accession>
<organism evidence="2 3">
    <name type="scientific">Allacma fusca</name>
    <dbReference type="NCBI Taxonomy" id="39272"/>
    <lineage>
        <taxon>Eukaryota</taxon>
        <taxon>Metazoa</taxon>
        <taxon>Ecdysozoa</taxon>
        <taxon>Arthropoda</taxon>
        <taxon>Hexapoda</taxon>
        <taxon>Collembola</taxon>
        <taxon>Symphypleona</taxon>
        <taxon>Sminthuridae</taxon>
        <taxon>Allacma</taxon>
    </lineage>
</organism>
<dbReference type="AlphaFoldDB" id="A0A8J2L9D2"/>
<proteinExistence type="predicted"/>
<gene>
    <name evidence="2" type="ORF">AFUS01_LOCUS38131</name>
</gene>
<dbReference type="Proteomes" id="UP000708208">
    <property type="component" value="Unassembled WGS sequence"/>
</dbReference>